<feature type="transmembrane region" description="Helical" evidence="1">
    <location>
        <begin position="135"/>
        <end position="153"/>
    </location>
</feature>
<dbReference type="RefSeq" id="WP_371940426.1">
    <property type="nucleotide sequence ID" value="NZ_JAXCEH010000004.1"/>
</dbReference>
<keyword evidence="1" id="KW-0812">Transmembrane</keyword>
<feature type="transmembrane region" description="Helical" evidence="1">
    <location>
        <begin position="41"/>
        <end position="63"/>
    </location>
</feature>
<feature type="transmembrane region" description="Helical" evidence="1">
    <location>
        <begin position="108"/>
        <end position="128"/>
    </location>
</feature>
<keyword evidence="3" id="KW-1185">Reference proteome</keyword>
<sequence>MVGIAVAVGVSAGTATGQLWVGRQWRVVVPDQEYSAGTDTWPFQLVLLVWCAASAAALGAACARPILGEVWWRYAAVVPAGVGALAPLEMATSWAAGAGLSADPVAGATKAMLVGALVGACIGVTVLVRPAAARCLAVWVGFVWLCVAGEVALDDPVRPGESVVPAHPLGLLTPSLEAEDTEWLVGLLPPVLLAAVLGWWVARRGERWPLYAAVVGPLLMIAVHAAVPPLPGGDSDGDHYLLRSDLMAWVLVTALGAGVAALGALVGRRWSGRDKT</sequence>
<gene>
    <name evidence="2" type="ORF">SM436_10115</name>
</gene>
<proteinExistence type="predicted"/>
<evidence type="ECO:0000256" key="1">
    <source>
        <dbReference type="SAM" id="Phobius"/>
    </source>
</evidence>
<protein>
    <submittedName>
        <fullName evidence="2">Uncharacterized protein</fullName>
    </submittedName>
</protein>
<feature type="transmembrane region" description="Helical" evidence="1">
    <location>
        <begin position="70"/>
        <end position="88"/>
    </location>
</feature>
<reference evidence="2 3" key="1">
    <citation type="submission" date="2023-11" db="EMBL/GenBank/DDBJ databases">
        <title>Actinomadura monticuli sp. nov., isolated from volcanic ash.</title>
        <authorList>
            <person name="Lee S.D."/>
            <person name="Yang H."/>
            <person name="Kim I.S."/>
        </authorList>
    </citation>
    <scope>NUCLEOTIDE SEQUENCE [LARGE SCALE GENOMIC DNA]</scope>
    <source>
        <strain evidence="2 3">DSM 45346</strain>
    </source>
</reference>
<evidence type="ECO:0000313" key="3">
    <source>
        <dbReference type="Proteomes" id="UP001569904"/>
    </source>
</evidence>
<accession>A0ABV4QUB6</accession>
<organism evidence="2 3">
    <name type="scientific">Actinomadura chokoriensis</name>
    <dbReference type="NCBI Taxonomy" id="454156"/>
    <lineage>
        <taxon>Bacteria</taxon>
        <taxon>Bacillati</taxon>
        <taxon>Actinomycetota</taxon>
        <taxon>Actinomycetes</taxon>
        <taxon>Streptosporangiales</taxon>
        <taxon>Thermomonosporaceae</taxon>
        <taxon>Actinomadura</taxon>
    </lineage>
</organism>
<dbReference type="Proteomes" id="UP001569904">
    <property type="component" value="Unassembled WGS sequence"/>
</dbReference>
<feature type="transmembrane region" description="Helical" evidence="1">
    <location>
        <begin position="208"/>
        <end position="227"/>
    </location>
</feature>
<keyword evidence="1" id="KW-1133">Transmembrane helix</keyword>
<feature type="transmembrane region" description="Helical" evidence="1">
    <location>
        <begin position="183"/>
        <end position="201"/>
    </location>
</feature>
<keyword evidence="1" id="KW-0472">Membrane</keyword>
<dbReference type="EMBL" id="JAXCEH010000004">
    <property type="protein sequence ID" value="MFA1554041.1"/>
    <property type="molecule type" value="Genomic_DNA"/>
</dbReference>
<evidence type="ECO:0000313" key="2">
    <source>
        <dbReference type="EMBL" id="MFA1554041.1"/>
    </source>
</evidence>
<name>A0ABV4QUB6_9ACTN</name>
<feature type="transmembrane region" description="Helical" evidence="1">
    <location>
        <begin position="247"/>
        <end position="267"/>
    </location>
</feature>
<comment type="caution">
    <text evidence="2">The sequence shown here is derived from an EMBL/GenBank/DDBJ whole genome shotgun (WGS) entry which is preliminary data.</text>
</comment>